<sequence>MTIGFITSEYPHANLKRSAGLGSSIKNLSKGLVSKGVKVVVFAVFQNKDKTFEDDGITIISMARKGHRFLGWYFERKHIEKRVKEEIKAHHIDVLEAPDWTGITAFMNFNVPLIIRLHGSDAYFCKLENRKQKWKHFMFEKNALNKADFIISVSDFAANVTRDIFKLKQEIITIYNGVNVTTFKPKSELIVKGRLLYFGTIVRKKGVLELAEIFNGLVDKKPDVSLVLIGKDAMDVFKKTSTLSLFNIKLNAEAKQRVEHINEVAYSEINSYIASAEIIVLPSFAEAFPMTWLEALAMEKPLVTSNIGWAKELMINNKTGYTIDPKNHNDYTNAILDLLNDETKQKIFGSNGRKHIIDNFSTEIVLEKNMDLFNQIMQQKSEA</sequence>
<gene>
    <name evidence="3" type="ORF">KCG49_05000</name>
</gene>
<feature type="domain" description="Glycosyltransferase subfamily 4-like N-terminal" evidence="2">
    <location>
        <begin position="20"/>
        <end position="180"/>
    </location>
</feature>
<dbReference type="RefSeq" id="WP_218545099.1">
    <property type="nucleotide sequence ID" value="NZ_JAGSPD010000003.1"/>
</dbReference>
<reference evidence="3" key="1">
    <citation type="submission" date="2021-04" db="EMBL/GenBank/DDBJ databases">
        <authorList>
            <person name="Pira H."/>
            <person name="Risdian C."/>
            <person name="Wink J."/>
        </authorList>
    </citation>
    <scope>NUCLEOTIDE SEQUENCE</scope>
    <source>
        <strain evidence="3">WHY3</strain>
    </source>
</reference>
<dbReference type="CDD" id="cd03801">
    <property type="entry name" value="GT4_PimA-like"/>
    <property type="match status" value="1"/>
</dbReference>
<dbReference type="AlphaFoldDB" id="A0A9X1JQ41"/>
<comment type="caution">
    <text evidence="3">The sequence shown here is derived from an EMBL/GenBank/DDBJ whole genome shotgun (WGS) entry which is preliminary data.</text>
</comment>
<dbReference type="InterPro" id="IPR028098">
    <property type="entry name" value="Glyco_trans_4-like_N"/>
</dbReference>
<accession>A0A9X1JQ41</accession>
<name>A0A9X1JQ41_9FLAO</name>
<dbReference type="GO" id="GO:0016757">
    <property type="term" value="F:glycosyltransferase activity"/>
    <property type="evidence" value="ECO:0007669"/>
    <property type="project" value="InterPro"/>
</dbReference>
<protein>
    <submittedName>
        <fullName evidence="3">Glycosyltransferase family 4 protein</fullName>
    </submittedName>
</protein>
<proteinExistence type="predicted"/>
<evidence type="ECO:0000313" key="3">
    <source>
        <dbReference type="EMBL" id="MBV7268553.1"/>
    </source>
</evidence>
<feature type="domain" description="Glycosyl transferase family 1" evidence="1">
    <location>
        <begin position="194"/>
        <end position="355"/>
    </location>
</feature>
<dbReference type="Pfam" id="PF00534">
    <property type="entry name" value="Glycos_transf_1"/>
    <property type="match status" value="1"/>
</dbReference>
<evidence type="ECO:0000259" key="1">
    <source>
        <dbReference type="Pfam" id="PF00534"/>
    </source>
</evidence>
<dbReference type="InterPro" id="IPR001296">
    <property type="entry name" value="Glyco_trans_1"/>
</dbReference>
<organism evidence="3 4">
    <name type="scientific">Winogradskyella luteola</name>
    <dbReference type="NCBI Taxonomy" id="2828330"/>
    <lineage>
        <taxon>Bacteria</taxon>
        <taxon>Pseudomonadati</taxon>
        <taxon>Bacteroidota</taxon>
        <taxon>Flavobacteriia</taxon>
        <taxon>Flavobacteriales</taxon>
        <taxon>Flavobacteriaceae</taxon>
        <taxon>Winogradskyella</taxon>
    </lineage>
</organism>
<dbReference type="PANTHER" id="PTHR12526">
    <property type="entry name" value="GLYCOSYLTRANSFERASE"/>
    <property type="match status" value="1"/>
</dbReference>
<dbReference type="Proteomes" id="UP001138894">
    <property type="component" value="Unassembled WGS sequence"/>
</dbReference>
<dbReference type="PANTHER" id="PTHR12526:SF638">
    <property type="entry name" value="SPORE COAT PROTEIN SA"/>
    <property type="match status" value="1"/>
</dbReference>
<dbReference type="EMBL" id="JAGSPD010000003">
    <property type="protein sequence ID" value="MBV7268553.1"/>
    <property type="molecule type" value="Genomic_DNA"/>
</dbReference>
<evidence type="ECO:0000259" key="2">
    <source>
        <dbReference type="Pfam" id="PF13439"/>
    </source>
</evidence>
<dbReference type="Pfam" id="PF13439">
    <property type="entry name" value="Glyco_transf_4"/>
    <property type="match status" value="1"/>
</dbReference>
<evidence type="ECO:0000313" key="4">
    <source>
        <dbReference type="Proteomes" id="UP001138894"/>
    </source>
</evidence>
<keyword evidence="4" id="KW-1185">Reference proteome</keyword>